<evidence type="ECO:0000259" key="1">
    <source>
        <dbReference type="Pfam" id="PF20469"/>
    </source>
</evidence>
<dbReference type="Pfam" id="PF20469">
    <property type="entry name" value="OLD-like_TOPRIM"/>
    <property type="match status" value="1"/>
</dbReference>
<evidence type="ECO:0000313" key="2">
    <source>
        <dbReference type="EMBL" id="SCG50935.1"/>
    </source>
</evidence>
<keyword evidence="3" id="KW-1185">Reference proteome</keyword>
<dbReference type="InterPro" id="IPR034139">
    <property type="entry name" value="TOPRIM_OLD"/>
</dbReference>
<reference evidence="3" key="1">
    <citation type="submission" date="2016-06" db="EMBL/GenBank/DDBJ databases">
        <authorList>
            <person name="Varghese N."/>
        </authorList>
    </citation>
    <scope>NUCLEOTIDE SEQUENCE [LARGE SCALE GENOMIC DNA]</scope>
    <source>
        <strain evidence="3">DSM 43171</strain>
    </source>
</reference>
<gene>
    <name evidence="2" type="ORF">GA0070560_106248</name>
</gene>
<sequence length="190" mass="20676">MDLRTGLAEAARTPARAVVLVEGVSDQVAIEVLAERTGRHLDGVRVVPMGGVTNIGHFLELFGPHGLDVRMSGLCDAGEAFHVRRNLARAGLGTELAAAGFSVCVVDLEEELIRAHGTVGVLELVEAHGELASFRRFQRQPAQRLRPTDAQLRRFIGTRSGRKIEYARLLTGSLDADRVPRPLAELLDRL</sequence>
<proteinExistence type="predicted"/>
<organism evidence="2 3">
    <name type="scientific">Micromonospora halophytica</name>
    <dbReference type="NCBI Taxonomy" id="47864"/>
    <lineage>
        <taxon>Bacteria</taxon>
        <taxon>Bacillati</taxon>
        <taxon>Actinomycetota</taxon>
        <taxon>Actinomycetes</taxon>
        <taxon>Micromonosporales</taxon>
        <taxon>Micromonosporaceae</taxon>
        <taxon>Micromonospora</taxon>
    </lineage>
</organism>
<name>A0A1C5HY48_9ACTN</name>
<dbReference type="AlphaFoldDB" id="A0A1C5HY48"/>
<dbReference type="Proteomes" id="UP000199408">
    <property type="component" value="Unassembled WGS sequence"/>
</dbReference>
<dbReference type="CDD" id="cd01026">
    <property type="entry name" value="TOPRIM_OLD"/>
    <property type="match status" value="1"/>
</dbReference>
<feature type="domain" description="OLD protein-like TOPRIM" evidence="1">
    <location>
        <begin position="15"/>
        <end position="76"/>
    </location>
</feature>
<dbReference type="RefSeq" id="WP_245675477.1">
    <property type="nucleotide sequence ID" value="NZ_FMDN01000006.1"/>
</dbReference>
<accession>A0A1C5HY48</accession>
<evidence type="ECO:0000313" key="3">
    <source>
        <dbReference type="Proteomes" id="UP000199408"/>
    </source>
</evidence>
<dbReference type="STRING" id="47864.GA0070560_106248"/>
<protein>
    <recommendedName>
        <fullName evidence="1">OLD protein-like TOPRIM domain-containing protein</fullName>
    </recommendedName>
</protein>
<dbReference type="EMBL" id="FMDN01000006">
    <property type="protein sequence ID" value="SCG50935.1"/>
    <property type="molecule type" value="Genomic_DNA"/>
</dbReference>